<reference evidence="9" key="1">
    <citation type="submission" date="2018-10" db="EMBL/GenBank/DDBJ databases">
        <title>Hidden diversity of soil giant viruses.</title>
        <authorList>
            <person name="Schulz F."/>
            <person name="Alteio L."/>
            <person name="Goudeau D."/>
            <person name="Ryan E.M."/>
            <person name="Malmstrom R.R."/>
            <person name="Blanchard J."/>
            <person name="Woyke T."/>
        </authorList>
    </citation>
    <scope>NUCLEOTIDE SEQUENCE</scope>
    <source>
        <strain evidence="9">SMV1</strain>
    </source>
</reference>
<dbReference type="EMBL" id="MK072500">
    <property type="protein sequence ID" value="AYV86300.1"/>
    <property type="molecule type" value="Genomic_DNA"/>
</dbReference>
<evidence type="ECO:0000256" key="1">
    <source>
        <dbReference type="ARBA" id="ARBA00004141"/>
    </source>
</evidence>
<dbReference type="PANTHER" id="PTHR21290:SF25">
    <property type="entry name" value="SPHINGOMYELIN SYNTHASE-RELATED PROTEIN 1"/>
    <property type="match status" value="1"/>
</dbReference>
<evidence type="ECO:0000256" key="4">
    <source>
        <dbReference type="ARBA" id="ARBA00022989"/>
    </source>
</evidence>
<feature type="transmembrane region" description="Helical" evidence="7">
    <location>
        <begin position="200"/>
        <end position="216"/>
    </location>
</feature>
<protein>
    <recommendedName>
        <fullName evidence="8">Sphingomyelin synthase-like domain-containing protein</fullName>
    </recommendedName>
</protein>
<dbReference type="InterPro" id="IPR025749">
    <property type="entry name" value="Sphingomyelin_synth-like_dom"/>
</dbReference>
<feature type="transmembrane region" description="Helical" evidence="7">
    <location>
        <begin position="20"/>
        <end position="40"/>
    </location>
</feature>
<comment type="subcellular location">
    <subcellularLocation>
        <location evidence="1">Membrane</location>
        <topology evidence="1">Multi-pass membrane protein</topology>
    </subcellularLocation>
</comment>
<name>A0A3G5AGR7_9VIRU</name>
<evidence type="ECO:0000256" key="3">
    <source>
        <dbReference type="ARBA" id="ARBA00022692"/>
    </source>
</evidence>
<evidence type="ECO:0000256" key="2">
    <source>
        <dbReference type="ARBA" id="ARBA00022679"/>
    </source>
</evidence>
<keyword evidence="2" id="KW-0808">Transferase</keyword>
<evidence type="ECO:0000256" key="6">
    <source>
        <dbReference type="ARBA" id="ARBA00023136"/>
    </source>
</evidence>
<dbReference type="Pfam" id="PF14360">
    <property type="entry name" value="PAP2_C"/>
    <property type="match status" value="1"/>
</dbReference>
<keyword evidence="4 7" id="KW-1133">Transmembrane helix</keyword>
<dbReference type="GO" id="GO:0033188">
    <property type="term" value="F:sphingomyelin synthase activity"/>
    <property type="evidence" value="ECO:0007669"/>
    <property type="project" value="TreeGrafter"/>
</dbReference>
<accession>A0A3G5AGR7</accession>
<organism evidence="9">
    <name type="scientific">Solumvirus sp</name>
    <dbReference type="NCBI Taxonomy" id="2487773"/>
    <lineage>
        <taxon>Viruses</taxon>
        <taxon>Pithoviruses</taxon>
    </lineage>
</organism>
<proteinExistence type="predicted"/>
<keyword evidence="3 7" id="KW-0812">Transmembrane</keyword>
<keyword evidence="6 7" id="KW-0472">Membrane</keyword>
<gene>
    <name evidence="9" type="ORF">Solumvirus3_36</name>
</gene>
<evidence type="ECO:0000256" key="7">
    <source>
        <dbReference type="SAM" id="Phobius"/>
    </source>
</evidence>
<dbReference type="GO" id="GO:0047493">
    <property type="term" value="F:ceramide cholinephosphotransferase activity"/>
    <property type="evidence" value="ECO:0007669"/>
    <property type="project" value="TreeGrafter"/>
</dbReference>
<sequence length="223" mass="26645">MMNESNMINLYTQYHEYTDILYPILSILYLLLSFAFVIYFQKITSMKTHPTNQSLPDVLHKDEYTWLAKYHYINNYSIYIECFWIIYCNIKPFTLMNIISTIYMIRPFFFASTILPRPSITPKKREYSNLPIWKIVLKYILLIDRNPGYDNDLIFSGHTSFLTVFVLHLWTFGTYSIYINIGVTIINFISSIIIVMNRNHYTICNLVAYLISYIIYDKLKYLV</sequence>
<dbReference type="GO" id="GO:0005886">
    <property type="term" value="C:plasma membrane"/>
    <property type="evidence" value="ECO:0007669"/>
    <property type="project" value="TreeGrafter"/>
</dbReference>
<keyword evidence="5" id="KW-0443">Lipid metabolism</keyword>
<dbReference type="GO" id="GO:0046513">
    <property type="term" value="P:ceramide biosynthetic process"/>
    <property type="evidence" value="ECO:0007669"/>
    <property type="project" value="TreeGrafter"/>
</dbReference>
<dbReference type="PANTHER" id="PTHR21290">
    <property type="entry name" value="SPHINGOMYELIN SYNTHETASE"/>
    <property type="match status" value="1"/>
</dbReference>
<feature type="domain" description="Sphingomyelin synthase-like" evidence="8">
    <location>
        <begin position="151"/>
        <end position="216"/>
    </location>
</feature>
<dbReference type="InterPro" id="IPR045221">
    <property type="entry name" value="Sphingomyelin_synth-like"/>
</dbReference>
<evidence type="ECO:0000259" key="8">
    <source>
        <dbReference type="Pfam" id="PF14360"/>
    </source>
</evidence>
<evidence type="ECO:0000256" key="5">
    <source>
        <dbReference type="ARBA" id="ARBA00023098"/>
    </source>
</evidence>
<evidence type="ECO:0000313" key="9">
    <source>
        <dbReference type="EMBL" id="AYV86300.1"/>
    </source>
</evidence>